<dbReference type="STRING" id="3088.A0A383VPM4"/>
<dbReference type="PROSITE" id="PS01136">
    <property type="entry name" value="UPF0034"/>
    <property type="match status" value="1"/>
</dbReference>
<dbReference type="SUPFAM" id="SSF51395">
    <property type="entry name" value="FMN-linked oxidoreductases"/>
    <property type="match status" value="1"/>
</dbReference>
<dbReference type="Pfam" id="PF07748">
    <property type="entry name" value="Glyco_hydro_38C"/>
    <property type="match status" value="1"/>
</dbReference>
<dbReference type="InterPro" id="IPR011330">
    <property type="entry name" value="Glyco_hydro/deAcase_b/a-brl"/>
</dbReference>
<organism evidence="29 30">
    <name type="scientific">Tetradesmus obliquus</name>
    <name type="common">Green alga</name>
    <name type="synonym">Acutodesmus obliquus</name>
    <dbReference type="NCBI Taxonomy" id="3088"/>
    <lineage>
        <taxon>Eukaryota</taxon>
        <taxon>Viridiplantae</taxon>
        <taxon>Chlorophyta</taxon>
        <taxon>core chlorophytes</taxon>
        <taxon>Chlorophyceae</taxon>
        <taxon>CS clade</taxon>
        <taxon>Sphaeropleales</taxon>
        <taxon>Scenedesmaceae</taxon>
        <taxon>Tetradesmus</taxon>
    </lineage>
</organism>
<evidence type="ECO:0000256" key="16">
    <source>
        <dbReference type="ARBA" id="ARBA00023027"/>
    </source>
</evidence>
<evidence type="ECO:0000256" key="14">
    <source>
        <dbReference type="ARBA" id="ARBA00022857"/>
    </source>
</evidence>
<comment type="similarity">
    <text evidence="25">Belongs to the dus family. Dus3 subfamily.</text>
</comment>
<keyword evidence="14" id="KW-0521">NADP</keyword>
<keyword evidence="6 25" id="KW-0288">FMN</keyword>
<dbReference type="GO" id="GO:0030246">
    <property type="term" value="F:carbohydrate binding"/>
    <property type="evidence" value="ECO:0007669"/>
    <property type="project" value="InterPro"/>
</dbReference>
<evidence type="ECO:0000256" key="20">
    <source>
        <dbReference type="ARBA" id="ARBA00048266"/>
    </source>
</evidence>
<evidence type="ECO:0000256" key="1">
    <source>
        <dbReference type="ARBA" id="ARBA00001917"/>
    </source>
</evidence>
<dbReference type="InterPro" id="IPR015341">
    <property type="entry name" value="Glyco_hydro_38_cen"/>
</dbReference>
<dbReference type="PANTHER" id="PTHR11607:SF3">
    <property type="entry name" value="LYSOSOMAL ALPHA-MANNOSIDASE"/>
    <property type="match status" value="1"/>
</dbReference>
<feature type="zinc finger region" description="C3H1-type" evidence="24">
    <location>
        <begin position="1127"/>
        <end position="1154"/>
    </location>
</feature>
<keyword evidence="16" id="KW-0520">NAD</keyword>
<dbReference type="InterPro" id="IPR037094">
    <property type="entry name" value="Glyco_hydro_38_cen_sf"/>
</dbReference>
<dbReference type="GO" id="GO:0102265">
    <property type="term" value="F:tRNA-dihydrouridine47 synthase activity"/>
    <property type="evidence" value="ECO:0007669"/>
    <property type="project" value="UniProtKB-EC"/>
</dbReference>
<evidence type="ECO:0000256" key="25">
    <source>
        <dbReference type="RuleBase" id="RU291113"/>
    </source>
</evidence>
<keyword evidence="8 25" id="KW-0819">tRNA processing</keyword>
<feature type="signal peptide" evidence="27">
    <location>
        <begin position="1"/>
        <end position="37"/>
    </location>
</feature>
<feature type="compositionally biased region" description="Low complexity" evidence="26">
    <location>
        <begin position="1334"/>
        <end position="1348"/>
    </location>
</feature>
<dbReference type="SUPFAM" id="SSF74650">
    <property type="entry name" value="Galactose mutarotase-like"/>
    <property type="match status" value="1"/>
</dbReference>
<dbReference type="Pfam" id="PF09261">
    <property type="entry name" value="Alpha-mann_mid"/>
    <property type="match status" value="1"/>
</dbReference>
<evidence type="ECO:0000256" key="19">
    <source>
        <dbReference type="ARBA" id="ARBA00045934"/>
    </source>
</evidence>
<dbReference type="Proteomes" id="UP000256970">
    <property type="component" value="Unassembled WGS sequence"/>
</dbReference>
<evidence type="ECO:0000256" key="24">
    <source>
        <dbReference type="PROSITE-ProRule" id="PRU00723"/>
    </source>
</evidence>
<dbReference type="InterPro" id="IPR027291">
    <property type="entry name" value="Glyco_hydro_38_N_sf"/>
</dbReference>
<dbReference type="InterPro" id="IPR018517">
    <property type="entry name" value="tRNA_hU_synthase_CS"/>
</dbReference>
<dbReference type="InterPro" id="IPR013785">
    <property type="entry name" value="Aldolase_TIM"/>
</dbReference>
<comment type="catalytic activity">
    <reaction evidence="20">
        <text>5,6-dihydrouridine(47) in tRNA + NAD(+) = uridine(47) in tRNA + NADH + H(+)</text>
        <dbReference type="Rhea" id="RHEA:53364"/>
        <dbReference type="Rhea" id="RHEA-COMP:13539"/>
        <dbReference type="Rhea" id="RHEA-COMP:13540"/>
        <dbReference type="ChEBI" id="CHEBI:15378"/>
        <dbReference type="ChEBI" id="CHEBI:57540"/>
        <dbReference type="ChEBI" id="CHEBI:57945"/>
        <dbReference type="ChEBI" id="CHEBI:65315"/>
        <dbReference type="ChEBI" id="CHEBI:74443"/>
        <dbReference type="EC" id="1.3.1.89"/>
    </reaction>
    <physiologicalReaction direction="right-to-left" evidence="20">
        <dbReference type="Rhea" id="RHEA:53366"/>
    </physiologicalReaction>
</comment>
<dbReference type="Gene3D" id="3.20.110.10">
    <property type="entry name" value="Glycoside hydrolase 38, N terminal domain"/>
    <property type="match status" value="1"/>
</dbReference>
<dbReference type="GO" id="GO:0004559">
    <property type="term" value="F:alpha-mannosidase activity"/>
    <property type="evidence" value="ECO:0007669"/>
    <property type="project" value="InterPro"/>
</dbReference>
<comment type="catalytic activity">
    <reaction evidence="22">
        <text>a 5,6-dihydrouridine in mRNA + NADP(+) = a uridine in mRNA + NADPH + H(+)</text>
        <dbReference type="Rhea" id="RHEA:69855"/>
        <dbReference type="Rhea" id="RHEA-COMP:14658"/>
        <dbReference type="Rhea" id="RHEA-COMP:17789"/>
        <dbReference type="ChEBI" id="CHEBI:15378"/>
        <dbReference type="ChEBI" id="CHEBI:57783"/>
        <dbReference type="ChEBI" id="CHEBI:58349"/>
        <dbReference type="ChEBI" id="CHEBI:65315"/>
        <dbReference type="ChEBI" id="CHEBI:74443"/>
    </reaction>
    <physiologicalReaction direction="right-to-left" evidence="22">
        <dbReference type="Rhea" id="RHEA:69857"/>
    </physiologicalReaction>
</comment>
<evidence type="ECO:0000256" key="12">
    <source>
        <dbReference type="ARBA" id="ARBA00022801"/>
    </source>
</evidence>
<dbReference type="InterPro" id="IPR011682">
    <property type="entry name" value="Glyco_hydro_38_C"/>
</dbReference>
<evidence type="ECO:0000256" key="13">
    <source>
        <dbReference type="ARBA" id="ARBA00022833"/>
    </source>
</evidence>
<keyword evidence="17" id="KW-1015">Disulfide bond</keyword>
<dbReference type="Gene3D" id="2.60.40.1180">
    <property type="entry name" value="Golgi alpha-mannosidase II"/>
    <property type="match status" value="1"/>
</dbReference>
<dbReference type="GO" id="GO:0006013">
    <property type="term" value="P:mannose metabolic process"/>
    <property type="evidence" value="ECO:0007669"/>
    <property type="project" value="InterPro"/>
</dbReference>
<dbReference type="CDD" id="cd02801">
    <property type="entry name" value="DUS_like_FMN"/>
    <property type="match status" value="1"/>
</dbReference>
<keyword evidence="10" id="KW-0677">Repeat</keyword>
<dbReference type="InterPro" id="IPR028995">
    <property type="entry name" value="Glyco_hydro_57/38_cen_sf"/>
</dbReference>
<dbReference type="SUPFAM" id="SSF88713">
    <property type="entry name" value="Glycoside hydrolase/deacetylase"/>
    <property type="match status" value="1"/>
</dbReference>
<keyword evidence="11 24" id="KW-0863">Zinc-finger</keyword>
<dbReference type="InterPro" id="IPR035587">
    <property type="entry name" value="DUS-like_FMN-bd"/>
</dbReference>
<evidence type="ECO:0000256" key="26">
    <source>
        <dbReference type="SAM" id="MobiDB-lite"/>
    </source>
</evidence>
<dbReference type="Gene3D" id="1.20.1270.50">
    <property type="entry name" value="Glycoside hydrolase family 38, central domain"/>
    <property type="match status" value="2"/>
</dbReference>
<evidence type="ECO:0000256" key="2">
    <source>
        <dbReference type="ARBA" id="ARBA00001947"/>
    </source>
</evidence>
<dbReference type="SUPFAM" id="SSF88688">
    <property type="entry name" value="Families 57/38 glycoside transferase middle domain"/>
    <property type="match status" value="1"/>
</dbReference>
<dbReference type="PROSITE" id="PS50103">
    <property type="entry name" value="ZF_C3H1"/>
    <property type="match status" value="1"/>
</dbReference>
<evidence type="ECO:0000256" key="15">
    <source>
        <dbReference type="ARBA" id="ARBA00023002"/>
    </source>
</evidence>
<dbReference type="PANTHER" id="PTHR11607">
    <property type="entry name" value="ALPHA-MANNOSIDASE"/>
    <property type="match status" value="1"/>
</dbReference>
<dbReference type="SMART" id="SM00356">
    <property type="entry name" value="ZnF_C3H1"/>
    <property type="match status" value="1"/>
</dbReference>
<evidence type="ECO:0000256" key="23">
    <source>
        <dbReference type="ARBA" id="ARBA00049513"/>
    </source>
</evidence>
<feature type="non-terminal residue" evidence="29">
    <location>
        <position position="1733"/>
    </location>
</feature>
<evidence type="ECO:0000256" key="7">
    <source>
        <dbReference type="ARBA" id="ARBA00022664"/>
    </source>
</evidence>
<keyword evidence="5 25" id="KW-0285">Flavoprotein</keyword>
<evidence type="ECO:0000256" key="6">
    <source>
        <dbReference type="ARBA" id="ARBA00022643"/>
    </source>
</evidence>
<accession>A0A383VPM4</accession>
<keyword evidence="9 24" id="KW-0479">Metal-binding</keyword>
<dbReference type="InterPro" id="IPR013780">
    <property type="entry name" value="Glyco_hydro_b"/>
</dbReference>
<keyword evidence="15 25" id="KW-0560">Oxidoreductase</keyword>
<evidence type="ECO:0000256" key="9">
    <source>
        <dbReference type="ARBA" id="ARBA00022723"/>
    </source>
</evidence>
<dbReference type="GO" id="GO:0008270">
    <property type="term" value="F:zinc ion binding"/>
    <property type="evidence" value="ECO:0007669"/>
    <property type="project" value="UniProtKB-KW"/>
</dbReference>
<dbReference type="Pfam" id="PF25585">
    <property type="entry name" value="zf-CCCH_DUS3L"/>
    <property type="match status" value="1"/>
</dbReference>
<evidence type="ECO:0000256" key="17">
    <source>
        <dbReference type="ARBA" id="ARBA00023157"/>
    </source>
</evidence>
<dbReference type="Pfam" id="PF01207">
    <property type="entry name" value="Dus"/>
    <property type="match status" value="1"/>
</dbReference>
<dbReference type="EMBL" id="FNXT01000757">
    <property type="protein sequence ID" value="SZX66840.1"/>
    <property type="molecule type" value="Genomic_DNA"/>
</dbReference>
<dbReference type="InterPro" id="IPR000602">
    <property type="entry name" value="Glyco_hydro_38_N"/>
</dbReference>
<evidence type="ECO:0000313" key="30">
    <source>
        <dbReference type="Proteomes" id="UP000256970"/>
    </source>
</evidence>
<dbReference type="Gene3D" id="2.70.98.30">
    <property type="entry name" value="Golgi alpha-mannosidase II, domain 4"/>
    <property type="match status" value="1"/>
</dbReference>
<dbReference type="Gene3D" id="4.10.1000.10">
    <property type="entry name" value="Zinc finger, CCCH-type"/>
    <property type="match status" value="1"/>
</dbReference>
<keyword evidence="12" id="KW-0378">Hydrolase</keyword>
<evidence type="ECO:0000256" key="4">
    <source>
        <dbReference type="ARBA" id="ARBA00012376"/>
    </source>
</evidence>
<keyword evidence="7" id="KW-0507">mRNA processing</keyword>
<feature type="compositionally biased region" description="Gly residues" evidence="26">
    <location>
        <begin position="1310"/>
        <end position="1319"/>
    </location>
</feature>
<reference evidence="29 30" key="1">
    <citation type="submission" date="2016-10" db="EMBL/GenBank/DDBJ databases">
        <authorList>
            <person name="Cai Z."/>
        </authorList>
    </citation>
    <scope>NUCLEOTIDE SEQUENCE [LARGE SCALE GENOMIC DNA]</scope>
</reference>
<comment type="function">
    <text evidence="19">Catalyzes the synthesis of dihydrouridine, a modified base found in the D-loop of most tRNAs. Specifically modifies U47 in cytoplasmic tRNAs. Catalyzes the synthesis of dihydrouridine in some mRNAs, thereby affecting their translation.</text>
</comment>
<dbReference type="EC" id="1.3.1.-" evidence="25"/>
<evidence type="ECO:0000313" key="29">
    <source>
        <dbReference type="EMBL" id="SZX66840.1"/>
    </source>
</evidence>
<evidence type="ECO:0000259" key="28">
    <source>
        <dbReference type="PROSITE" id="PS50103"/>
    </source>
</evidence>
<evidence type="ECO:0000256" key="5">
    <source>
        <dbReference type="ARBA" id="ARBA00022630"/>
    </source>
</evidence>
<keyword evidence="18" id="KW-0326">Glycosidase</keyword>
<sequence length="1733" mass="185455">MTLKVFHALPASRAADTIMPALLLVAALALLLGPQQAACRSGLYNTTHARVNGKLNVHIISHTHNDPGWLSSYAQYHRTLDLDGHTIGGVEAILDTAVSSLVDNPDRTFVYADLAFFVKWWQELHADSKVVVRQLVQQGRFEFTGGGIVQHDEANSHYSGMVDQMSIGMRFLQAEFGQAPHIAWQLDGFGHSRTEPLLKSMGGFEAIFFGRSDESDMQQRKANRSLELVWRGSEAYGSETDMFTSQYPTGNYGPPSMTWFFERRNNYAKPLADSIKDDPETGSYNVKEAVDMFVQKAKEWQGCVRGNDVFFFMGSDFTHSDARMWFNNVDKLIHYVNKDGRVNAFYSTPSRYLTAKRATPGLTLPLKTDDFFPYCGNTDGSDYWTGYFTSRPTLKGQVRRGWALLHAIHQVEVLAQLQPGSRQLATSRGMQYEGPQQASETVQLAYKLAPDNDPAVLEFALATSLHHDGITGTQVSPVTKDYEHWLHIGMVKAAPRLLLGLQQLVFPADGRSRTAVDFTSLSHTGGIFRRRLVQQETSAATGKVPPETAGANSTATAPILSMCLNLNSSLCSSSVKLSKEGGFLLVVYNPLSWAYTWGIRVPVGAGNFSVSGPDGKPVQSQLLPLSLGSKLVWAASTDAKADNSKASGELALLVTVPPLAHVVYTVVPAPASSPGEQGKARQHVTVPSTVSAMQGNFSMQLSSGKLQLTVGATGISSVSVAGSSISYSSSLLKYQGGFHRSGAYTFAAGGEPSVAAPSEVVVTQGPVVQEVRQRFDGVPGALTTRLWAGQSHLEVEWTVGPPPGGDWEAFVRYSSNIKSEGLWFTDANGREYQQRRRDYRPSFKLPAGASSHRLAANIYPITTGCYLRDAKSAMNIAVDRAQGVVSLSDGQLDINLHRTSAGDDGKGMNEALRDAHVAAGTHIVSFAPGGSATKEGTTRRHYEQVLNDPLQLAFADVTPNVQYVASSSPAAAAEALPLNVHLLTVRWLSCSTVLVRLSHMFQAGEDQAMSQPATVQLAALAKLLQLKVTKVQEATLFGERALTAGDERRPQYNISEVLTTWQPPLLLPAAALSFTSNRMVGPIPLSARVTLNPMQQVEAVASSATAAGTVSAKKKSKGQIKRERSESSKAELCINFALGRCSYGAACRFSHDTAAYLASKQPDLPGSCPFSLQEACPYGVTCRWAGTHKLPPPQQQQQPDGVVPAADTAASQMAAAHAANPAAADNSAAAPPARSTLLEPAAQQSPLALLPLIRDLQRPVNVLSKELQQQLWKHRYDFSKADAVLEALGCTNHGSGGGGKGRGKRAQQGRGRGGGGGIGATAPADTSGSGLACPQQQQQQQQQQVPPQAEDARVAGAVDESCMDGPRAKRRHVHTEPAAAVVAETWCAGAASAGEPEVAPAEQATAAAAAAAAAASFFAKGIAPLYTAMEELDGLYEAADVPAEVAAAAEPSAISVPGSISSSDASFLAGLTTEQQQQRVGAVGVGVADALVEPRSRQSLDIAGMSYLAPLTTVGNLPFRRLCVGLGCEVTCGEMALATNLLQGQASEWALLKRHPCEKLFGVQVCGGYPDAMSHLAQLLDENISTDFVDINCGCPIDIICERGAGSALLTRPKRLEQVVRATTGCIDKPVIVKIRKGYYDNADIAHNIIPQMREWGAAAVTLHGRSRQQRYSRAADWEYIRRCAGIAAEAGLPLVGNGDVFSYSEWATRLSAPGVATAMIGRAALIKPWIFT</sequence>
<comment type="cofactor">
    <cofactor evidence="2">
        <name>Zn(2+)</name>
        <dbReference type="ChEBI" id="CHEBI:29105"/>
    </cofactor>
</comment>
<evidence type="ECO:0000256" key="8">
    <source>
        <dbReference type="ARBA" id="ARBA00022694"/>
    </source>
</evidence>
<protein>
    <recommendedName>
        <fullName evidence="4 25">tRNA-dihydrouridine(47) synthase [NAD(P)(+)]</fullName>
        <ecNumber evidence="25">1.3.1.-</ecNumber>
    </recommendedName>
    <alternativeName>
        <fullName evidence="25">tRNA-dihydrouridine synthase 3</fullName>
    </alternativeName>
</protein>
<comment type="catalytic activity">
    <reaction evidence="23">
        <text>5,6-dihydrouridine(47) in tRNA + NADP(+) = uridine(47) in tRNA + NADPH + H(+)</text>
        <dbReference type="Rhea" id="RHEA:53360"/>
        <dbReference type="Rhea" id="RHEA-COMP:13539"/>
        <dbReference type="Rhea" id="RHEA-COMP:13540"/>
        <dbReference type="ChEBI" id="CHEBI:15378"/>
        <dbReference type="ChEBI" id="CHEBI:57783"/>
        <dbReference type="ChEBI" id="CHEBI:58349"/>
        <dbReference type="ChEBI" id="CHEBI:65315"/>
        <dbReference type="ChEBI" id="CHEBI:74443"/>
        <dbReference type="EC" id="1.3.1.89"/>
    </reaction>
    <physiologicalReaction direction="right-to-left" evidence="23">
        <dbReference type="Rhea" id="RHEA:53362"/>
    </physiologicalReaction>
</comment>
<name>A0A383VPM4_TETOB</name>
<evidence type="ECO:0000256" key="10">
    <source>
        <dbReference type="ARBA" id="ARBA00022737"/>
    </source>
</evidence>
<evidence type="ECO:0000256" key="18">
    <source>
        <dbReference type="ARBA" id="ARBA00023295"/>
    </source>
</evidence>
<evidence type="ECO:0000256" key="11">
    <source>
        <dbReference type="ARBA" id="ARBA00022771"/>
    </source>
</evidence>
<evidence type="ECO:0000256" key="27">
    <source>
        <dbReference type="SAM" id="SignalP"/>
    </source>
</evidence>
<feature type="chain" id="PRO_5016888280" description="tRNA-dihydrouridine(47) synthase [NAD(P)(+)]" evidence="27">
    <location>
        <begin position="38"/>
        <end position="1733"/>
    </location>
</feature>
<keyword evidence="27" id="KW-0732">Signal</keyword>
<dbReference type="InterPro" id="IPR050843">
    <property type="entry name" value="Glycosyl_Hydrlase_38"/>
</dbReference>
<comment type="cofactor">
    <cofactor evidence="1 25">
        <name>FMN</name>
        <dbReference type="ChEBI" id="CHEBI:58210"/>
    </cofactor>
</comment>
<dbReference type="Pfam" id="PF01074">
    <property type="entry name" value="Glyco_hydro_38N"/>
    <property type="match status" value="1"/>
</dbReference>
<evidence type="ECO:0000256" key="22">
    <source>
        <dbReference type="ARBA" id="ARBA00049447"/>
    </source>
</evidence>
<feature type="region of interest" description="Disordered" evidence="26">
    <location>
        <begin position="1291"/>
        <end position="1355"/>
    </location>
</feature>
<dbReference type="FunFam" id="1.20.1270.50:FF:000002">
    <property type="entry name" value="Alpha-mannosidase"/>
    <property type="match status" value="1"/>
</dbReference>
<dbReference type="GO" id="GO:0050660">
    <property type="term" value="F:flavin adenine dinucleotide binding"/>
    <property type="evidence" value="ECO:0007669"/>
    <property type="project" value="UniProtKB-UniRule"/>
</dbReference>
<dbReference type="GO" id="GO:0106414">
    <property type="term" value="F:mRNA dihydrouridine synthase activity"/>
    <property type="evidence" value="ECO:0007669"/>
    <property type="project" value="RHEA"/>
</dbReference>
<dbReference type="Gene3D" id="2.60.40.1360">
    <property type="match status" value="1"/>
</dbReference>
<evidence type="ECO:0000256" key="3">
    <source>
        <dbReference type="ARBA" id="ARBA00009792"/>
    </source>
</evidence>
<comment type="similarity">
    <text evidence="3">Belongs to the glycosyl hydrolase 38 family.</text>
</comment>
<comment type="catalytic activity">
    <reaction evidence="21">
        <text>a 5,6-dihydrouridine in mRNA + NAD(+) = a uridine in mRNA + NADH + H(+)</text>
        <dbReference type="Rhea" id="RHEA:69851"/>
        <dbReference type="Rhea" id="RHEA-COMP:14658"/>
        <dbReference type="Rhea" id="RHEA-COMP:17789"/>
        <dbReference type="ChEBI" id="CHEBI:15378"/>
        <dbReference type="ChEBI" id="CHEBI:57540"/>
        <dbReference type="ChEBI" id="CHEBI:57945"/>
        <dbReference type="ChEBI" id="CHEBI:65315"/>
        <dbReference type="ChEBI" id="CHEBI:74443"/>
    </reaction>
    <physiologicalReaction direction="right-to-left" evidence="21">
        <dbReference type="Rhea" id="RHEA:69853"/>
    </physiologicalReaction>
</comment>
<feature type="domain" description="C3H1-type" evidence="28">
    <location>
        <begin position="1127"/>
        <end position="1154"/>
    </location>
</feature>
<gene>
    <name evidence="29" type="ORF">BQ4739_LOCUS7276</name>
</gene>
<dbReference type="GO" id="GO:0006397">
    <property type="term" value="P:mRNA processing"/>
    <property type="evidence" value="ECO:0007669"/>
    <property type="project" value="UniProtKB-KW"/>
</dbReference>
<keyword evidence="30" id="KW-1185">Reference proteome</keyword>
<dbReference type="SMART" id="SM00872">
    <property type="entry name" value="Alpha-mann_mid"/>
    <property type="match status" value="1"/>
</dbReference>
<proteinExistence type="inferred from homology"/>
<dbReference type="FunFam" id="3.20.20.70:FF:000067">
    <property type="entry name" value="tRNA-dihydrouridine(47) synthase [NAD(P)(+)]"/>
    <property type="match status" value="1"/>
</dbReference>
<dbReference type="InterPro" id="IPR000571">
    <property type="entry name" value="Znf_CCCH"/>
</dbReference>
<dbReference type="InterPro" id="IPR011013">
    <property type="entry name" value="Gal_mutarotase_sf_dom"/>
</dbReference>
<keyword evidence="13 24" id="KW-0862">Zinc</keyword>
<evidence type="ECO:0000256" key="21">
    <source>
        <dbReference type="ARBA" id="ARBA00048342"/>
    </source>
</evidence>
<dbReference type="Gene3D" id="3.20.20.70">
    <property type="entry name" value="Aldolase class I"/>
    <property type="match status" value="1"/>
</dbReference>